<evidence type="ECO:0000256" key="1">
    <source>
        <dbReference type="ARBA" id="ARBA00004239"/>
    </source>
</evidence>
<feature type="active site" description="Proton donor" evidence="6">
    <location>
        <position position="237"/>
    </location>
</feature>
<gene>
    <name evidence="9" type="ORF">QYM36_007393</name>
</gene>
<dbReference type="InterPro" id="IPR011697">
    <property type="entry name" value="Peptidase_C26"/>
</dbReference>
<accession>A0AA88L392</accession>
<feature type="chain" id="PRO_5041740420" description="folate gamma-glutamyl hydrolase" evidence="8">
    <location>
        <begin position="17"/>
        <end position="313"/>
    </location>
</feature>
<evidence type="ECO:0000313" key="9">
    <source>
        <dbReference type="EMBL" id="KAK2717253.1"/>
    </source>
</evidence>
<dbReference type="PROSITE" id="PS51275">
    <property type="entry name" value="PEPTIDASE_C26_GGH"/>
    <property type="match status" value="1"/>
</dbReference>
<name>A0AA88L392_ARTSF</name>
<sequence>MHLYFFVALFFYGARGTIVNNGRPIIGVLAQELPRSLEAIDPNAESYIAASYVKWVEGAGGRVVPIMINQDQSYYEYIFNSVNGILFPGGGVSLVSSGYGIAGLKLYNLAKAANRNGDFFPLWGTCLGFELMSYMEVERLWLTECDSWNEALHLGVITEEIEESRILSAAPANVLDILSSENVTANFHRKCLTRENMTLSGLDKTYRVLAVNHDSNGLEFISLWEGVSEPFYGVQFHPEKNVFEWTTKYLSIPHSAEAVESGMFFGEFFLSEARKSDHKFPSQEEEQNYLIYNYQKTYVGNKNSTFQEVYFFY</sequence>
<dbReference type="Proteomes" id="UP001187531">
    <property type="component" value="Unassembled WGS sequence"/>
</dbReference>
<feature type="active site" description="Nucleophile" evidence="6 7">
    <location>
        <position position="126"/>
    </location>
</feature>
<keyword evidence="3" id="KW-0964">Secreted</keyword>
<dbReference type="InterPro" id="IPR029062">
    <property type="entry name" value="Class_I_gatase-like"/>
</dbReference>
<comment type="catalytic activity">
    <reaction evidence="7">
        <text>(6S)-5,6,7,8-tetrahydrofolyl-(gamma-L-Glu)(n) + (n-1) H2O = (6S)-5,6,7,8-tetrahydrofolate + (n-1) L-glutamate</text>
        <dbReference type="Rhea" id="RHEA:56784"/>
        <dbReference type="Rhea" id="RHEA-COMP:14738"/>
        <dbReference type="ChEBI" id="CHEBI:15377"/>
        <dbReference type="ChEBI" id="CHEBI:29985"/>
        <dbReference type="ChEBI" id="CHEBI:57453"/>
        <dbReference type="ChEBI" id="CHEBI:141005"/>
        <dbReference type="EC" id="3.4.19.9"/>
    </reaction>
</comment>
<dbReference type="PANTHER" id="PTHR11315">
    <property type="entry name" value="PROTEASE FAMILY C26 GAMMA-GLUTAMYL HYDROLASE"/>
    <property type="match status" value="1"/>
</dbReference>
<evidence type="ECO:0000256" key="3">
    <source>
        <dbReference type="ARBA" id="ARBA00022525"/>
    </source>
</evidence>
<dbReference type="AlphaFoldDB" id="A0AA88L392"/>
<reference evidence="9" key="1">
    <citation type="submission" date="2023-07" db="EMBL/GenBank/DDBJ databases">
        <title>Chromosome-level genome assembly of Artemia franciscana.</title>
        <authorList>
            <person name="Jo E."/>
        </authorList>
    </citation>
    <scope>NUCLEOTIDE SEQUENCE</scope>
    <source>
        <tissue evidence="9">Whole body</tissue>
    </source>
</reference>
<dbReference type="FunFam" id="3.40.50.880:FF:000024">
    <property type="entry name" value="Folate gamma-glutamyl hydrolase"/>
    <property type="match status" value="1"/>
</dbReference>
<dbReference type="InterPro" id="IPR015527">
    <property type="entry name" value="Pept_C26_g-glut_hydrolase"/>
</dbReference>
<dbReference type="GO" id="GO:0034722">
    <property type="term" value="F:gamma-glutamyl-peptidase activity"/>
    <property type="evidence" value="ECO:0007669"/>
    <property type="project" value="UniProtKB-UniRule"/>
</dbReference>
<dbReference type="GO" id="GO:0005773">
    <property type="term" value="C:vacuole"/>
    <property type="evidence" value="ECO:0007669"/>
    <property type="project" value="TreeGrafter"/>
</dbReference>
<organism evidence="9 10">
    <name type="scientific">Artemia franciscana</name>
    <name type="common">Brine shrimp</name>
    <name type="synonym">Artemia sanfranciscana</name>
    <dbReference type="NCBI Taxonomy" id="6661"/>
    <lineage>
        <taxon>Eukaryota</taxon>
        <taxon>Metazoa</taxon>
        <taxon>Ecdysozoa</taxon>
        <taxon>Arthropoda</taxon>
        <taxon>Crustacea</taxon>
        <taxon>Branchiopoda</taxon>
        <taxon>Anostraca</taxon>
        <taxon>Artemiidae</taxon>
        <taxon>Artemia</taxon>
    </lineage>
</organism>
<dbReference type="GO" id="GO:0005576">
    <property type="term" value="C:extracellular region"/>
    <property type="evidence" value="ECO:0007669"/>
    <property type="project" value="UniProtKB-SubCell"/>
</dbReference>
<dbReference type="GO" id="GO:0046900">
    <property type="term" value="P:tetrahydrofolylpolyglutamate metabolic process"/>
    <property type="evidence" value="ECO:0007669"/>
    <property type="project" value="TreeGrafter"/>
</dbReference>
<dbReference type="PANTHER" id="PTHR11315:SF0">
    <property type="entry name" value="FOLATE GAMMA-GLUTAMYL HYDROLASE"/>
    <property type="match status" value="1"/>
</dbReference>
<proteinExistence type="inferred from homology"/>
<keyword evidence="10" id="KW-1185">Reference proteome</keyword>
<dbReference type="PROSITE" id="PS51273">
    <property type="entry name" value="GATASE_TYPE_1"/>
    <property type="match status" value="1"/>
</dbReference>
<evidence type="ECO:0000256" key="2">
    <source>
        <dbReference type="ARBA" id="ARBA00011083"/>
    </source>
</evidence>
<protein>
    <recommendedName>
        <fullName evidence="7">folate gamma-glutamyl hydrolase</fullName>
        <ecNumber evidence="7">3.4.19.9</ecNumber>
    </recommendedName>
</protein>
<keyword evidence="5 7" id="KW-0378">Hydrolase</keyword>
<dbReference type="SUPFAM" id="SSF52317">
    <property type="entry name" value="Class I glutamine amidotransferase-like"/>
    <property type="match status" value="1"/>
</dbReference>
<feature type="signal peptide" evidence="8">
    <location>
        <begin position="1"/>
        <end position="16"/>
    </location>
</feature>
<comment type="similarity">
    <text evidence="2">Belongs to the peptidase C26 family.</text>
</comment>
<comment type="caution">
    <text evidence="9">The sequence shown here is derived from an EMBL/GenBank/DDBJ whole genome shotgun (WGS) entry which is preliminary data.</text>
</comment>
<evidence type="ECO:0000256" key="5">
    <source>
        <dbReference type="ARBA" id="ARBA00022801"/>
    </source>
</evidence>
<dbReference type="Gene3D" id="3.40.50.880">
    <property type="match status" value="1"/>
</dbReference>
<evidence type="ECO:0000256" key="6">
    <source>
        <dbReference type="PIRSR" id="PIRSR615527-1"/>
    </source>
</evidence>
<dbReference type="Pfam" id="PF07722">
    <property type="entry name" value="Peptidase_C26"/>
    <property type="match status" value="1"/>
</dbReference>
<dbReference type="EC" id="3.4.19.9" evidence="7"/>
<feature type="active site" evidence="7">
    <location>
        <position position="237"/>
    </location>
</feature>
<evidence type="ECO:0000313" key="10">
    <source>
        <dbReference type="Proteomes" id="UP001187531"/>
    </source>
</evidence>
<dbReference type="EMBL" id="JAVRJZ010000011">
    <property type="protein sequence ID" value="KAK2717253.1"/>
    <property type="molecule type" value="Genomic_DNA"/>
</dbReference>
<evidence type="ECO:0000256" key="4">
    <source>
        <dbReference type="ARBA" id="ARBA00022729"/>
    </source>
</evidence>
<comment type="subcellular location">
    <subcellularLocation>
        <location evidence="1">Secreted</location>
        <location evidence="1">Extracellular space</location>
    </subcellularLocation>
</comment>
<evidence type="ECO:0000256" key="7">
    <source>
        <dbReference type="PROSITE-ProRule" id="PRU00607"/>
    </source>
</evidence>
<keyword evidence="4 8" id="KW-0732">Signal</keyword>
<evidence type="ECO:0000256" key="8">
    <source>
        <dbReference type="SAM" id="SignalP"/>
    </source>
</evidence>